<accession>A0A328CA26</accession>
<dbReference type="Proteomes" id="UP000249169">
    <property type="component" value="Unassembled WGS sequence"/>
</dbReference>
<feature type="signal peptide" evidence="2">
    <location>
        <begin position="1"/>
        <end position="20"/>
    </location>
</feature>
<proteinExistence type="predicted"/>
<dbReference type="PROSITE" id="PS51257">
    <property type="entry name" value="PROKAR_LIPOPROTEIN"/>
    <property type="match status" value="1"/>
</dbReference>
<protein>
    <submittedName>
        <fullName evidence="3">Uncharacterized protein</fullName>
    </submittedName>
</protein>
<feature type="chain" id="PRO_5016400135" evidence="2">
    <location>
        <begin position="21"/>
        <end position="216"/>
    </location>
</feature>
<dbReference type="RefSeq" id="WP_111730045.1">
    <property type="nucleotide sequence ID" value="NZ_QHKO01000004.1"/>
</dbReference>
<evidence type="ECO:0000313" key="3">
    <source>
        <dbReference type="EMBL" id="RAL22473.1"/>
    </source>
</evidence>
<comment type="caution">
    <text evidence="3">The sequence shown here is derived from an EMBL/GenBank/DDBJ whole genome shotgun (WGS) entry which is preliminary data.</text>
</comment>
<keyword evidence="2" id="KW-0732">Signal</keyword>
<reference evidence="3 4" key="1">
    <citation type="submission" date="2018-05" db="EMBL/GenBank/DDBJ databases">
        <title>Lujinxingia marina gen. nov. sp. nov., a new facultative anaerobic member of the class Deltaproteobacteria, and proposal of Lujinxingaceae fam. nov.</title>
        <authorList>
            <person name="Li C.-M."/>
        </authorList>
    </citation>
    <scope>NUCLEOTIDE SEQUENCE [LARGE SCALE GENOMIC DNA]</scope>
    <source>
        <strain evidence="3 4">B210</strain>
    </source>
</reference>
<gene>
    <name evidence="3" type="ORF">DL240_11550</name>
</gene>
<keyword evidence="4" id="KW-1185">Reference proteome</keyword>
<organism evidence="3 4">
    <name type="scientific">Lujinxingia litoralis</name>
    <dbReference type="NCBI Taxonomy" id="2211119"/>
    <lineage>
        <taxon>Bacteria</taxon>
        <taxon>Deltaproteobacteria</taxon>
        <taxon>Bradymonadales</taxon>
        <taxon>Lujinxingiaceae</taxon>
        <taxon>Lujinxingia</taxon>
    </lineage>
</organism>
<dbReference type="OrthoDB" id="9831070at2"/>
<feature type="compositionally biased region" description="Gly residues" evidence="1">
    <location>
        <begin position="203"/>
        <end position="216"/>
    </location>
</feature>
<feature type="region of interest" description="Disordered" evidence="1">
    <location>
        <begin position="191"/>
        <end position="216"/>
    </location>
</feature>
<sequence>MSRKLTLLACLVLIPALLSACGPSERRGTATGHGGTVNLDPDNGDNGDNGGSFDTTVTDVLNAEESNDLVEAQVECTCAFEDWGYDSVEECVADASIDSGLDTAIGACIQQVISEQPDPPASLNIVLETTLDALQAYERCLQTIDTQICDETAIDDAIEACEDERDEIVDGQTFTPEDQAWLDDMQDAVEVSCFGDSPEPQPGDGGDNGDGGDGGF</sequence>
<name>A0A328CA26_9DELT</name>
<dbReference type="EMBL" id="QHKO01000004">
    <property type="protein sequence ID" value="RAL22473.1"/>
    <property type="molecule type" value="Genomic_DNA"/>
</dbReference>
<evidence type="ECO:0000256" key="2">
    <source>
        <dbReference type="SAM" id="SignalP"/>
    </source>
</evidence>
<feature type="region of interest" description="Disordered" evidence="1">
    <location>
        <begin position="29"/>
        <end position="52"/>
    </location>
</feature>
<evidence type="ECO:0000313" key="4">
    <source>
        <dbReference type="Proteomes" id="UP000249169"/>
    </source>
</evidence>
<dbReference type="AlphaFoldDB" id="A0A328CA26"/>
<evidence type="ECO:0000256" key="1">
    <source>
        <dbReference type="SAM" id="MobiDB-lite"/>
    </source>
</evidence>